<protein>
    <submittedName>
        <fullName evidence="2">Uncharacterized protein</fullName>
    </submittedName>
</protein>
<accession>A0A9D4CN38</accession>
<name>A0A9D4CN38_DREPO</name>
<feature type="compositionally biased region" description="Polar residues" evidence="1">
    <location>
        <begin position="29"/>
        <end position="48"/>
    </location>
</feature>
<dbReference type="AlphaFoldDB" id="A0A9D4CN38"/>
<reference evidence="2" key="2">
    <citation type="submission" date="2020-11" db="EMBL/GenBank/DDBJ databases">
        <authorList>
            <person name="McCartney M.A."/>
            <person name="Auch B."/>
            <person name="Kono T."/>
            <person name="Mallez S."/>
            <person name="Becker A."/>
            <person name="Gohl D.M."/>
            <person name="Silverstein K.A.T."/>
            <person name="Koren S."/>
            <person name="Bechman K.B."/>
            <person name="Herman A."/>
            <person name="Abrahante J.E."/>
            <person name="Garbe J."/>
        </authorList>
    </citation>
    <scope>NUCLEOTIDE SEQUENCE</scope>
    <source>
        <strain evidence="2">Duluth1</strain>
        <tissue evidence="2">Whole animal</tissue>
    </source>
</reference>
<keyword evidence="3" id="KW-1185">Reference proteome</keyword>
<dbReference type="EMBL" id="JAIWYP010000012">
    <property type="protein sequence ID" value="KAH3728449.1"/>
    <property type="molecule type" value="Genomic_DNA"/>
</dbReference>
<gene>
    <name evidence="2" type="ORF">DPMN_054406</name>
</gene>
<evidence type="ECO:0000256" key="1">
    <source>
        <dbReference type="SAM" id="MobiDB-lite"/>
    </source>
</evidence>
<reference evidence="2" key="1">
    <citation type="journal article" date="2019" name="bioRxiv">
        <title>The Genome of the Zebra Mussel, Dreissena polymorpha: A Resource for Invasive Species Research.</title>
        <authorList>
            <person name="McCartney M.A."/>
            <person name="Auch B."/>
            <person name="Kono T."/>
            <person name="Mallez S."/>
            <person name="Zhang Y."/>
            <person name="Obille A."/>
            <person name="Becker A."/>
            <person name="Abrahante J.E."/>
            <person name="Garbe J."/>
            <person name="Badalamenti J.P."/>
            <person name="Herman A."/>
            <person name="Mangelson H."/>
            <person name="Liachko I."/>
            <person name="Sullivan S."/>
            <person name="Sone E.D."/>
            <person name="Koren S."/>
            <person name="Silverstein K.A.T."/>
            <person name="Beckman K.B."/>
            <person name="Gohl D.M."/>
        </authorList>
    </citation>
    <scope>NUCLEOTIDE SEQUENCE</scope>
    <source>
        <strain evidence="2">Duluth1</strain>
        <tissue evidence="2">Whole animal</tissue>
    </source>
</reference>
<evidence type="ECO:0000313" key="2">
    <source>
        <dbReference type="EMBL" id="KAH3728449.1"/>
    </source>
</evidence>
<evidence type="ECO:0000313" key="3">
    <source>
        <dbReference type="Proteomes" id="UP000828390"/>
    </source>
</evidence>
<dbReference type="Proteomes" id="UP000828390">
    <property type="component" value="Unassembled WGS sequence"/>
</dbReference>
<proteinExistence type="predicted"/>
<sequence length="61" mass="7070">MGSRMWHHQGLFPRLQGHRMYLSCHVATSGNRASVRSTVRGDSNQQLRGTRLLRRPQNGRR</sequence>
<organism evidence="2 3">
    <name type="scientific">Dreissena polymorpha</name>
    <name type="common">Zebra mussel</name>
    <name type="synonym">Mytilus polymorpha</name>
    <dbReference type="NCBI Taxonomy" id="45954"/>
    <lineage>
        <taxon>Eukaryota</taxon>
        <taxon>Metazoa</taxon>
        <taxon>Spiralia</taxon>
        <taxon>Lophotrochozoa</taxon>
        <taxon>Mollusca</taxon>
        <taxon>Bivalvia</taxon>
        <taxon>Autobranchia</taxon>
        <taxon>Heteroconchia</taxon>
        <taxon>Euheterodonta</taxon>
        <taxon>Imparidentia</taxon>
        <taxon>Neoheterodontei</taxon>
        <taxon>Myida</taxon>
        <taxon>Dreissenoidea</taxon>
        <taxon>Dreissenidae</taxon>
        <taxon>Dreissena</taxon>
    </lineage>
</organism>
<comment type="caution">
    <text evidence="2">The sequence shown here is derived from an EMBL/GenBank/DDBJ whole genome shotgun (WGS) entry which is preliminary data.</text>
</comment>
<feature type="region of interest" description="Disordered" evidence="1">
    <location>
        <begin position="29"/>
        <end position="61"/>
    </location>
</feature>
<feature type="compositionally biased region" description="Basic residues" evidence="1">
    <location>
        <begin position="51"/>
        <end position="61"/>
    </location>
</feature>